<keyword evidence="1" id="KW-0547">Nucleotide-binding</keyword>
<organism evidence="3 4">
    <name type="scientific">Trifolium medium</name>
    <dbReference type="NCBI Taxonomy" id="97028"/>
    <lineage>
        <taxon>Eukaryota</taxon>
        <taxon>Viridiplantae</taxon>
        <taxon>Streptophyta</taxon>
        <taxon>Embryophyta</taxon>
        <taxon>Tracheophyta</taxon>
        <taxon>Spermatophyta</taxon>
        <taxon>Magnoliopsida</taxon>
        <taxon>eudicotyledons</taxon>
        <taxon>Gunneridae</taxon>
        <taxon>Pentapetalae</taxon>
        <taxon>rosids</taxon>
        <taxon>fabids</taxon>
        <taxon>Fabales</taxon>
        <taxon>Fabaceae</taxon>
        <taxon>Papilionoideae</taxon>
        <taxon>50 kb inversion clade</taxon>
        <taxon>NPAAA clade</taxon>
        <taxon>Hologalegina</taxon>
        <taxon>IRL clade</taxon>
        <taxon>Trifolieae</taxon>
        <taxon>Trifolium</taxon>
    </lineage>
</organism>
<dbReference type="GO" id="GO:0005524">
    <property type="term" value="F:ATP binding"/>
    <property type="evidence" value="ECO:0007669"/>
    <property type="project" value="UniProtKB-KW"/>
</dbReference>
<proteinExistence type="predicted"/>
<dbReference type="Proteomes" id="UP000265520">
    <property type="component" value="Unassembled WGS sequence"/>
</dbReference>
<dbReference type="AlphaFoldDB" id="A0A392PZ68"/>
<evidence type="ECO:0000313" key="4">
    <source>
        <dbReference type="Proteomes" id="UP000265520"/>
    </source>
</evidence>
<dbReference type="SUPFAM" id="SSF56112">
    <property type="entry name" value="Protein kinase-like (PK-like)"/>
    <property type="match status" value="1"/>
</dbReference>
<feature type="non-terminal residue" evidence="3">
    <location>
        <position position="87"/>
    </location>
</feature>
<comment type="caution">
    <text evidence="3">The sequence shown here is derived from an EMBL/GenBank/DDBJ whole genome shotgun (WGS) entry which is preliminary data.</text>
</comment>
<keyword evidence="3" id="KW-0808">Transferase</keyword>
<evidence type="ECO:0000256" key="2">
    <source>
        <dbReference type="ARBA" id="ARBA00022840"/>
    </source>
</evidence>
<accession>A0A392PZ68</accession>
<keyword evidence="2" id="KW-0067">ATP-binding</keyword>
<keyword evidence="4" id="KW-1185">Reference proteome</keyword>
<reference evidence="3 4" key="1">
    <citation type="journal article" date="2018" name="Front. Plant Sci.">
        <title>Red Clover (Trifolium pratense) and Zigzag Clover (T. medium) - A Picture of Genomic Similarities and Differences.</title>
        <authorList>
            <person name="Dluhosova J."/>
            <person name="Istvanek J."/>
            <person name="Nedelnik J."/>
            <person name="Repkova J."/>
        </authorList>
    </citation>
    <scope>NUCLEOTIDE SEQUENCE [LARGE SCALE GENOMIC DNA]</scope>
    <source>
        <strain evidence="4">cv. 10/8</strain>
        <tissue evidence="3">Leaf</tissue>
    </source>
</reference>
<dbReference type="Gene3D" id="3.30.200.20">
    <property type="entry name" value="Phosphorylase Kinase, domain 1"/>
    <property type="match status" value="1"/>
</dbReference>
<dbReference type="PANTHER" id="PTHR46008">
    <property type="entry name" value="LEAF RUST 10 DISEASE-RESISTANCE LOCUS RECEPTOR-LIKE PROTEIN KINASE-LIKE 1.4"/>
    <property type="match status" value="1"/>
</dbReference>
<evidence type="ECO:0000256" key="1">
    <source>
        <dbReference type="ARBA" id="ARBA00022741"/>
    </source>
</evidence>
<sequence>MVGALAGITALYFYKRRKNIRYAKSYVQSHSLSTDPSSKDLERGSQYFGGSQNFGVQHFTYTELEEATNYFDPTKELGEGGFGTVYF</sequence>
<keyword evidence="3" id="KW-0418">Kinase</keyword>
<dbReference type="GO" id="GO:0016301">
    <property type="term" value="F:kinase activity"/>
    <property type="evidence" value="ECO:0007669"/>
    <property type="project" value="UniProtKB-KW"/>
</dbReference>
<evidence type="ECO:0000313" key="3">
    <source>
        <dbReference type="EMBL" id="MCI16942.1"/>
    </source>
</evidence>
<dbReference type="PANTHER" id="PTHR46008:SF20">
    <property type="entry name" value="PROTEIN KINASE DOMAIN-CONTAINING PROTEIN"/>
    <property type="match status" value="1"/>
</dbReference>
<dbReference type="EMBL" id="LXQA010103098">
    <property type="protein sequence ID" value="MCI16942.1"/>
    <property type="molecule type" value="Genomic_DNA"/>
</dbReference>
<name>A0A392PZ68_9FABA</name>
<protein>
    <submittedName>
        <fullName evidence="3">Putative serine/threonine-protein kinase</fullName>
    </submittedName>
</protein>
<dbReference type="InterPro" id="IPR011009">
    <property type="entry name" value="Kinase-like_dom_sf"/>
</dbReference>